<dbReference type="RefSeq" id="WP_279966456.1">
    <property type="nucleotide sequence ID" value="NZ_CP122537.1"/>
</dbReference>
<evidence type="ECO:0000313" key="2">
    <source>
        <dbReference type="EMBL" id="WGH79563.1"/>
    </source>
</evidence>
<feature type="compositionally biased region" description="Basic and acidic residues" evidence="1">
    <location>
        <begin position="15"/>
        <end position="25"/>
    </location>
</feature>
<accession>A0ABY8LGN8</accession>
<reference evidence="2 3" key="1">
    <citation type="submission" date="2023-04" db="EMBL/GenBank/DDBJ databases">
        <title>Jannaschia ovalis sp. nov., a marine bacterium isolated from sea tidal flat.</title>
        <authorList>
            <person name="Kwon D.Y."/>
            <person name="Kim J.-J."/>
        </authorList>
    </citation>
    <scope>NUCLEOTIDE SEQUENCE [LARGE SCALE GENOMIC DNA]</scope>
    <source>
        <strain evidence="2 3">GRR-S6-38</strain>
    </source>
</reference>
<dbReference type="InterPro" id="IPR007420">
    <property type="entry name" value="DUF465"/>
</dbReference>
<name>A0ABY8LGN8_9RHOB</name>
<organism evidence="2 3">
    <name type="scientific">Jannaschia ovalis</name>
    <dbReference type="NCBI Taxonomy" id="3038773"/>
    <lineage>
        <taxon>Bacteria</taxon>
        <taxon>Pseudomonadati</taxon>
        <taxon>Pseudomonadota</taxon>
        <taxon>Alphaproteobacteria</taxon>
        <taxon>Rhodobacterales</taxon>
        <taxon>Roseobacteraceae</taxon>
        <taxon>Jannaschia</taxon>
    </lineage>
</organism>
<evidence type="ECO:0000313" key="3">
    <source>
        <dbReference type="Proteomes" id="UP001243420"/>
    </source>
</evidence>
<evidence type="ECO:0000256" key="1">
    <source>
        <dbReference type="SAM" id="MobiDB-lite"/>
    </source>
</evidence>
<dbReference type="InterPro" id="IPR038444">
    <property type="entry name" value="DUF465_sf"/>
</dbReference>
<dbReference type="Gene3D" id="6.10.280.50">
    <property type="match status" value="1"/>
</dbReference>
<protein>
    <submittedName>
        <fullName evidence="2">DUF465 domain-containing protein</fullName>
    </submittedName>
</protein>
<proteinExistence type="predicted"/>
<sequence>MSLNSHLQELRKKHADLSRQVETEARSPGADSIALTELKKRKLAIKQQIERLDGATAN</sequence>
<dbReference type="EMBL" id="CP122537">
    <property type="protein sequence ID" value="WGH79563.1"/>
    <property type="molecule type" value="Genomic_DNA"/>
</dbReference>
<gene>
    <name evidence="2" type="ORF">P8627_04670</name>
</gene>
<dbReference type="Pfam" id="PF04325">
    <property type="entry name" value="DUF465"/>
    <property type="match status" value="1"/>
</dbReference>
<dbReference type="Proteomes" id="UP001243420">
    <property type="component" value="Chromosome"/>
</dbReference>
<feature type="region of interest" description="Disordered" evidence="1">
    <location>
        <begin position="1"/>
        <end position="31"/>
    </location>
</feature>
<keyword evidence="3" id="KW-1185">Reference proteome</keyword>